<evidence type="ECO:0000313" key="7">
    <source>
        <dbReference type="EMBL" id="EJZ65098.1"/>
    </source>
</evidence>
<dbReference type="InterPro" id="IPR011990">
    <property type="entry name" value="TPR-like_helical_dom_sf"/>
</dbReference>
<dbReference type="AlphaFoldDB" id="K0X184"/>
<evidence type="ECO:0000256" key="3">
    <source>
        <dbReference type="ARBA" id="ARBA00022729"/>
    </source>
</evidence>
<dbReference type="GO" id="GO:0009279">
    <property type="term" value="C:cell outer membrane"/>
    <property type="evidence" value="ECO:0007669"/>
    <property type="project" value="UniProtKB-SubCell"/>
</dbReference>
<accession>K0X184</accession>
<name>K0X184_9BACT</name>
<evidence type="ECO:0000259" key="6">
    <source>
        <dbReference type="Pfam" id="PF07980"/>
    </source>
</evidence>
<dbReference type="Pfam" id="PF07980">
    <property type="entry name" value="SusD_RagB"/>
    <property type="match status" value="1"/>
</dbReference>
<keyword evidence="8" id="KW-1185">Reference proteome</keyword>
<evidence type="ECO:0000256" key="2">
    <source>
        <dbReference type="ARBA" id="ARBA00006275"/>
    </source>
</evidence>
<dbReference type="HOGENOM" id="CLU_015553_1_2_10"/>
<keyword evidence="3" id="KW-0732">Signal</keyword>
<dbReference type="EMBL" id="ADLE01000007">
    <property type="protein sequence ID" value="EJZ65098.1"/>
    <property type="molecule type" value="Genomic_DNA"/>
</dbReference>
<dbReference type="Gene3D" id="1.25.40.10">
    <property type="entry name" value="Tetratricopeptide repeat domain"/>
    <property type="match status" value="1"/>
</dbReference>
<proteinExistence type="inferred from homology"/>
<dbReference type="Gene3D" id="1.25.40.390">
    <property type="match status" value="1"/>
</dbReference>
<keyword evidence="4" id="KW-0472">Membrane</keyword>
<dbReference type="GeneID" id="77848141"/>
<organism evidence="7 8">
    <name type="scientific">Barnesiella intestinihominis YIT 11860</name>
    <dbReference type="NCBI Taxonomy" id="742726"/>
    <lineage>
        <taxon>Bacteria</taxon>
        <taxon>Pseudomonadati</taxon>
        <taxon>Bacteroidota</taxon>
        <taxon>Bacteroidia</taxon>
        <taxon>Bacteroidales</taxon>
        <taxon>Barnesiellaceae</taxon>
        <taxon>Barnesiella</taxon>
    </lineage>
</organism>
<reference evidence="7 8" key="1">
    <citation type="submission" date="2012-08" db="EMBL/GenBank/DDBJ databases">
        <title>The Genome Sequence of Barnesiella intestinihominis YIT 11860.</title>
        <authorList>
            <consortium name="The Broad Institute Genome Sequencing Platform"/>
            <person name="Earl A."/>
            <person name="Ward D."/>
            <person name="Feldgarden M."/>
            <person name="Gevers D."/>
            <person name="Morotomi M."/>
            <person name="Walker B."/>
            <person name="Young S.K."/>
            <person name="Zeng Q."/>
            <person name="Gargeya S."/>
            <person name="Fitzgerald M."/>
            <person name="Haas B."/>
            <person name="Abouelleil A."/>
            <person name="Alvarado L."/>
            <person name="Arachchi H.M."/>
            <person name="Berlin A.M."/>
            <person name="Chapman S.B."/>
            <person name="Goldberg J."/>
            <person name="Griggs A."/>
            <person name="Gujja S."/>
            <person name="Hansen M."/>
            <person name="Howarth C."/>
            <person name="Imamovic A."/>
            <person name="Larimer J."/>
            <person name="McCowen C."/>
            <person name="Montmayeur A."/>
            <person name="Murphy C."/>
            <person name="Neiman D."/>
            <person name="Pearson M."/>
            <person name="Priest M."/>
            <person name="Roberts A."/>
            <person name="Saif S."/>
            <person name="Shea T."/>
            <person name="Sisk P."/>
            <person name="Sykes S."/>
            <person name="Wortman J."/>
            <person name="Nusbaum C."/>
            <person name="Birren B."/>
        </authorList>
    </citation>
    <scope>NUCLEOTIDE SEQUENCE [LARGE SCALE GENOMIC DNA]</scope>
    <source>
        <strain evidence="7 8">YIT 11860</strain>
    </source>
</reference>
<dbReference type="PATRIC" id="fig|742726.3.peg.889"/>
<evidence type="ECO:0000256" key="1">
    <source>
        <dbReference type="ARBA" id="ARBA00004442"/>
    </source>
</evidence>
<dbReference type="SUPFAM" id="SSF48452">
    <property type="entry name" value="TPR-like"/>
    <property type="match status" value="1"/>
</dbReference>
<comment type="similarity">
    <text evidence="2">Belongs to the SusD family.</text>
</comment>
<dbReference type="Gene3D" id="1.10.3780.10">
    <property type="entry name" value="SusD-like"/>
    <property type="match status" value="1"/>
</dbReference>
<dbReference type="Proteomes" id="UP000006044">
    <property type="component" value="Unassembled WGS sequence"/>
</dbReference>
<sequence length="534" mass="59876">MKSFIYKCFIGGSVALSMTLSSCLGDLDLKPIDDNVIQLSDFKDNPQYYTQLLAKVYAGLAVSGQEGPAGNPDIQGFDEGQAQYLRAYWNLQELPTDEAVLGWNDAGLPELSMSTWSAANGFVYVMYSRVFFQIALCNDFLRNTTPTALAANDVPEDVAAQIQTYRAEARVLRALSYWHAIDLFGAVSFVTEENKIMEAPKQKSRAEIYQFILDELNAVEESIPLQPQYGRVGRDAVNMIRAKLYLNAAVYTGTPQYGLCAAECEKIIARHNTGTNHGLAETYKYLFGGDNDRYARGGNESEILMTVPFDSDSIRSYGGTMYLTVGSYGGKISARNYGVNDAWAGPRSTSTLVLSFSPQDERYAFFSEGASINNTNLSTYQDGYSVVKFTNLLSTDWDNAAGRAESYPDTDFPLFRLADVYLMYAECAYRGAADRETGRTYMNYLRDRAGMPQYDSVDDITLDEILQERMRELYWEGHRRTDLIRFEKFTSGNYLWPWKGGVYAGKSLDTKYNLYPIPAKEIAANPGIQQNYGY</sequence>
<evidence type="ECO:0000256" key="4">
    <source>
        <dbReference type="ARBA" id="ARBA00023136"/>
    </source>
</evidence>
<feature type="domain" description="RagB/SusD" evidence="6">
    <location>
        <begin position="361"/>
        <end position="534"/>
    </location>
</feature>
<gene>
    <name evidence="7" type="ORF">HMPREF9448_00828</name>
</gene>
<dbReference type="STRING" id="742726.HMPREF9448_00828"/>
<evidence type="ECO:0000256" key="5">
    <source>
        <dbReference type="ARBA" id="ARBA00023237"/>
    </source>
</evidence>
<comment type="caution">
    <text evidence="7">The sequence shown here is derived from an EMBL/GenBank/DDBJ whole genome shotgun (WGS) entry which is preliminary data.</text>
</comment>
<protein>
    <recommendedName>
        <fullName evidence="6">RagB/SusD domain-containing protein</fullName>
    </recommendedName>
</protein>
<dbReference type="eggNOG" id="COG3637">
    <property type="taxonomic scope" value="Bacteria"/>
</dbReference>
<dbReference type="InterPro" id="IPR012944">
    <property type="entry name" value="SusD_RagB_dom"/>
</dbReference>
<keyword evidence="5" id="KW-0998">Cell outer membrane</keyword>
<dbReference type="RefSeq" id="WP_008861322.1">
    <property type="nucleotide sequence ID" value="NZ_CAXSYG010000007.1"/>
</dbReference>
<comment type="subcellular location">
    <subcellularLocation>
        <location evidence="1">Cell outer membrane</location>
    </subcellularLocation>
</comment>
<evidence type="ECO:0000313" key="8">
    <source>
        <dbReference type="Proteomes" id="UP000006044"/>
    </source>
</evidence>
<dbReference type="OrthoDB" id="5694214at2"/>
<dbReference type="PROSITE" id="PS51257">
    <property type="entry name" value="PROKAR_LIPOPROTEIN"/>
    <property type="match status" value="1"/>
</dbReference>